<feature type="transmembrane region" description="Helical" evidence="6">
    <location>
        <begin position="304"/>
        <end position="322"/>
    </location>
</feature>
<evidence type="ECO:0000256" key="2">
    <source>
        <dbReference type="ARBA" id="ARBA00022475"/>
    </source>
</evidence>
<dbReference type="Pfam" id="PF01040">
    <property type="entry name" value="UbiA"/>
    <property type="match status" value="1"/>
</dbReference>
<keyword evidence="3 6" id="KW-0812">Transmembrane</keyword>
<dbReference type="CDD" id="cd13963">
    <property type="entry name" value="PT_UbiA_2"/>
    <property type="match status" value="1"/>
</dbReference>
<dbReference type="RefSeq" id="WP_264225326.1">
    <property type="nucleotide sequence ID" value="NZ_CP107716.1"/>
</dbReference>
<dbReference type="InterPro" id="IPR036412">
    <property type="entry name" value="HAD-like_sf"/>
</dbReference>
<reference evidence="7" key="1">
    <citation type="submission" date="2022-10" db="EMBL/GenBank/DDBJ databases">
        <title>YIM 151497 complete genome.</title>
        <authorList>
            <person name="Chen X."/>
        </authorList>
    </citation>
    <scope>NUCLEOTIDE SEQUENCE</scope>
    <source>
        <strain evidence="7">YIM 151497</strain>
    </source>
</reference>
<sequence>MPKSAIAVKQGRADRKPQSGLLPLVLDLDNTLIRTDLLHETVFAYLKQNPFGLFALIVWLLKGKAHLKQQLAGHVTLEVDDIPLNDDVIAYAEAEKAKGREIILATAADSFLAIRIARRFAFIDKTMASDGITNLKGAIKAGKLAEMFPDGFVYAGDSGADLAVWKIAKGGVLVETTGRVGRAAARLTQIEHTLKRPPRLKDWVKQARLHQWAKNALVFVPLMLGGHMLDPTAWTSAAIAFLALGILASSTYLLNDLWDIADDRRHWSKRNRPLAAGRISIAHAVAVMPVAMIAAFALGALVNPLVVVTLGAYLALTVAYSMGIKRKPILDAFTLAVLFTLRLVLGIVAVGVMASPWLLVFSMFLFASLSFAKRNTEVQRMTDNGGSGKISGRGYFTTDAPFIMAMGVSSGIGSVLILVLYLTQDALAADFYSDSVWLWLMPAALFLWIGRIWMLSFRGELNDDPVAFAMKDPKSLMLAAGLALGFFLAWIGI</sequence>
<dbReference type="EMBL" id="CP107716">
    <property type="protein sequence ID" value="UYQ71676.1"/>
    <property type="molecule type" value="Genomic_DNA"/>
</dbReference>
<evidence type="ECO:0000256" key="3">
    <source>
        <dbReference type="ARBA" id="ARBA00022692"/>
    </source>
</evidence>
<dbReference type="Gene3D" id="1.10.357.140">
    <property type="entry name" value="UbiA prenyltransferase"/>
    <property type="match status" value="1"/>
</dbReference>
<dbReference type="PANTHER" id="PTHR11048:SF5">
    <property type="entry name" value="DECAPRENYL-PHOSPHATE PHOSPHORIBOSYLTRANSFERASE"/>
    <property type="match status" value="1"/>
</dbReference>
<evidence type="ECO:0000313" key="7">
    <source>
        <dbReference type="EMBL" id="UYQ71676.1"/>
    </source>
</evidence>
<feature type="transmembrane region" description="Helical" evidence="6">
    <location>
        <begin position="235"/>
        <end position="254"/>
    </location>
</feature>
<name>A0ABY6IM59_9HYPH</name>
<comment type="subcellular location">
    <subcellularLocation>
        <location evidence="1">Membrane</location>
        <topology evidence="1">Multi-pass membrane protein</topology>
    </subcellularLocation>
</comment>
<gene>
    <name evidence="7" type="ORF">OF122_16790</name>
</gene>
<dbReference type="Gene3D" id="3.40.50.1000">
    <property type="entry name" value="HAD superfamily/HAD-like"/>
    <property type="match status" value="1"/>
</dbReference>
<accession>A0ABY6IM59</accession>
<dbReference type="PANTHER" id="PTHR11048">
    <property type="entry name" value="PRENYLTRANSFERASES"/>
    <property type="match status" value="1"/>
</dbReference>
<feature type="transmembrane region" description="Helical" evidence="6">
    <location>
        <begin position="436"/>
        <end position="454"/>
    </location>
</feature>
<evidence type="ECO:0000256" key="5">
    <source>
        <dbReference type="ARBA" id="ARBA00023136"/>
    </source>
</evidence>
<proteinExistence type="predicted"/>
<keyword evidence="8" id="KW-1185">Reference proteome</keyword>
<evidence type="ECO:0000313" key="8">
    <source>
        <dbReference type="Proteomes" id="UP001163882"/>
    </source>
</evidence>
<evidence type="ECO:0000256" key="4">
    <source>
        <dbReference type="ARBA" id="ARBA00022989"/>
    </source>
</evidence>
<protein>
    <submittedName>
        <fullName evidence="7">UbiA family prenyltransferase</fullName>
    </submittedName>
</protein>
<keyword evidence="5 6" id="KW-0472">Membrane</keyword>
<dbReference type="Proteomes" id="UP001163882">
    <property type="component" value="Chromosome"/>
</dbReference>
<feature type="transmembrane region" description="Helical" evidence="6">
    <location>
        <begin position="475"/>
        <end position="492"/>
    </location>
</feature>
<dbReference type="NCBIfam" id="NF006088">
    <property type="entry name" value="PRK08238.1"/>
    <property type="match status" value="1"/>
</dbReference>
<evidence type="ECO:0000256" key="6">
    <source>
        <dbReference type="SAM" id="Phobius"/>
    </source>
</evidence>
<evidence type="ECO:0000256" key="1">
    <source>
        <dbReference type="ARBA" id="ARBA00004141"/>
    </source>
</evidence>
<feature type="transmembrane region" description="Helical" evidence="6">
    <location>
        <begin position="354"/>
        <end position="372"/>
    </location>
</feature>
<dbReference type="InterPro" id="IPR023214">
    <property type="entry name" value="HAD_sf"/>
</dbReference>
<feature type="transmembrane region" description="Helical" evidence="6">
    <location>
        <begin position="275"/>
        <end position="298"/>
    </location>
</feature>
<dbReference type="SUPFAM" id="SSF56784">
    <property type="entry name" value="HAD-like"/>
    <property type="match status" value="1"/>
</dbReference>
<keyword evidence="2" id="KW-1003">Cell membrane</keyword>
<keyword evidence="4 6" id="KW-1133">Transmembrane helix</keyword>
<feature type="transmembrane region" description="Helical" evidence="6">
    <location>
        <begin position="402"/>
        <end position="424"/>
    </location>
</feature>
<organism evidence="7 8">
    <name type="scientific">Pelagibacterium flavum</name>
    <dbReference type="NCBI Taxonomy" id="2984530"/>
    <lineage>
        <taxon>Bacteria</taxon>
        <taxon>Pseudomonadati</taxon>
        <taxon>Pseudomonadota</taxon>
        <taxon>Alphaproteobacteria</taxon>
        <taxon>Hyphomicrobiales</taxon>
        <taxon>Devosiaceae</taxon>
        <taxon>Pelagibacterium</taxon>
    </lineage>
</organism>
<dbReference type="InterPro" id="IPR000537">
    <property type="entry name" value="UbiA_prenyltransferase"/>
</dbReference>
<dbReference type="InterPro" id="IPR039653">
    <property type="entry name" value="Prenyltransferase"/>
</dbReference>
<dbReference type="InterPro" id="IPR044878">
    <property type="entry name" value="UbiA_sf"/>
</dbReference>